<keyword evidence="1" id="KW-1185">Reference proteome</keyword>
<reference evidence="2" key="1">
    <citation type="submission" date="2025-08" db="UniProtKB">
        <authorList>
            <consortium name="RefSeq"/>
        </authorList>
    </citation>
    <scope>IDENTIFICATION</scope>
    <source>
        <tissue evidence="2">Whole larvae</tissue>
    </source>
</reference>
<dbReference type="Proteomes" id="UP001652740">
    <property type="component" value="Unplaced"/>
</dbReference>
<protein>
    <submittedName>
        <fullName evidence="2">Uncharacterized protein LOC128201594</fullName>
    </submittedName>
</protein>
<accession>A0ABM3MUE2</accession>
<dbReference type="RefSeq" id="XP_052754983.1">
    <property type="nucleotide sequence ID" value="XM_052899023.1"/>
</dbReference>
<evidence type="ECO:0000313" key="2">
    <source>
        <dbReference type="RefSeq" id="XP_052754983.1"/>
    </source>
</evidence>
<dbReference type="GeneID" id="128201594"/>
<name>A0ABM3MUE2_GALME</name>
<evidence type="ECO:0000313" key="1">
    <source>
        <dbReference type="Proteomes" id="UP001652740"/>
    </source>
</evidence>
<proteinExistence type="predicted"/>
<gene>
    <name evidence="2" type="primary">LOC128201594</name>
</gene>
<organism evidence="1 2">
    <name type="scientific">Galleria mellonella</name>
    <name type="common">Greater wax moth</name>
    <dbReference type="NCBI Taxonomy" id="7137"/>
    <lineage>
        <taxon>Eukaryota</taxon>
        <taxon>Metazoa</taxon>
        <taxon>Ecdysozoa</taxon>
        <taxon>Arthropoda</taxon>
        <taxon>Hexapoda</taxon>
        <taxon>Insecta</taxon>
        <taxon>Pterygota</taxon>
        <taxon>Neoptera</taxon>
        <taxon>Endopterygota</taxon>
        <taxon>Lepidoptera</taxon>
        <taxon>Glossata</taxon>
        <taxon>Ditrysia</taxon>
        <taxon>Pyraloidea</taxon>
        <taxon>Pyralidae</taxon>
        <taxon>Galleriinae</taxon>
        <taxon>Galleria</taxon>
    </lineage>
</organism>
<sequence>MGTLKISVDYFHVVISMTRATVENPTLSKKNIFTVVYIKEYIIRRTVVSFTPLVSERAPPCRAGTGRPALSSPRALAAGPELRCLPKTAAALNSISFATSPLLCCR</sequence>